<dbReference type="InterPro" id="IPR019999">
    <property type="entry name" value="Anth_synth_I-like"/>
</dbReference>
<dbReference type="PaxDb" id="273116-14325291"/>
<dbReference type="PRINTS" id="PR00095">
    <property type="entry name" value="ANTSNTHASEI"/>
</dbReference>
<keyword evidence="5" id="KW-0057">Aromatic amino acid biosynthesis</keyword>
<dbReference type="KEGG" id="tvo:TVG1079200"/>
<accession>Q979V7</accession>
<dbReference type="HOGENOM" id="CLU_006493_7_1_2"/>
<dbReference type="Pfam" id="PF00425">
    <property type="entry name" value="Chorismate_bind"/>
    <property type="match status" value="1"/>
</dbReference>
<protein>
    <recommendedName>
        <fullName evidence="3">anthranilate synthase</fullName>
        <ecNumber evidence="3">4.1.3.27</ecNumber>
    </recommendedName>
</protein>
<comment type="pathway">
    <text evidence="1">Amino-acid biosynthesis; L-tryptophan biosynthesis; L-tryptophan from chorismate: step 1/5.</text>
</comment>
<reference evidence="8 9" key="1">
    <citation type="journal article" date="1999" name="Proc. Jpn. Acad.">
        <title>Determination of the complete genomic DNA sequence of Thermoplasma volvanium GSS1.</title>
        <authorList>
            <person name="Kawashima T."/>
            <person name="Yamamoto Y."/>
            <person name="Aramaki H."/>
            <person name="Nunoshiba T."/>
            <person name="Kawamoto T."/>
            <person name="Watanabe K."/>
            <person name="Yamazaki M."/>
            <person name="Kanehori K."/>
            <person name="Amano N."/>
            <person name="Ohya Y."/>
            <person name="Makino K."/>
            <person name="Suzuki M."/>
        </authorList>
    </citation>
    <scope>NUCLEOTIDE SEQUENCE [LARGE SCALE GENOMIC DNA]</scope>
    <source>
        <strain evidence="9">ATCC 51530 / DSM 4299 / JCM 9571 / NBRC 15438 / GSS1</strain>
    </source>
</reference>
<dbReference type="PANTHER" id="PTHR11236:SF9">
    <property type="entry name" value="ANTHRANILATE SYNTHASE COMPONENT 1"/>
    <property type="match status" value="1"/>
</dbReference>
<dbReference type="GeneID" id="1441164"/>
<evidence type="ECO:0000313" key="9">
    <source>
        <dbReference type="Proteomes" id="UP000001017"/>
    </source>
</evidence>
<sequence>MLADQIDEFRTYSNFAYFASFPDRVNGYEYVFASDTFQNDPSKIFDGALRPILVTYDYVNEIFDTKVKSSGWPYFLSMDAETIEKRPIMRTSAFKKKNSGSLKDEALEGKIRKIVNLIRNGEVLQVVISREFEANVNVNEKIHEFLTKDRSRYVFYYRFGKYEVVGSSPENIFTVIGNRIYVDPIAGTISHSFSSDTLYRSEKDRCEHRMLLDLARNDVSKFADIGSLEVPKVMEIEEFSSVKHLVSQVKATFSNKNYVDILRAMFPAGTVTGSPKERAIEIIDKFEETPRGPYGGAVGIVGSGIFDMGLAIRMAYSSGNGFRVRAGAGIVKDSDPSSEVNEIYNKARSVL</sequence>
<reference evidence="8 9" key="2">
    <citation type="journal article" date="2000" name="Proc. Natl. Acad. Sci. U.S.A.">
        <title>Archaeal adaptation to higher temperatures revealed by genomic sequence of Thermoplasma volcanium.</title>
        <authorList>
            <person name="Kawashima T."/>
            <person name="Amano N."/>
            <person name="Koike H."/>
            <person name="Makino S."/>
            <person name="Higuchi S."/>
            <person name="Kawashima-Ohya Y."/>
            <person name="Watanabe K."/>
            <person name="Yamazaki M."/>
            <person name="Kanehori K."/>
            <person name="Kawamoto T."/>
            <person name="Nunoshiba T."/>
            <person name="Yamamoto Y."/>
            <person name="Aramaki H."/>
            <person name="Makino K."/>
            <person name="Suzuki M."/>
        </authorList>
    </citation>
    <scope>NUCLEOTIDE SEQUENCE [LARGE SCALE GENOMIC DNA]</scope>
    <source>
        <strain evidence="9">ATCC 51530 / DSM 4299 / JCM 9571 / NBRC 15438 / GSS1</strain>
    </source>
</reference>
<dbReference type="UniPathway" id="UPA00035">
    <property type="reaction ID" value="UER00040"/>
</dbReference>
<evidence type="ECO:0000256" key="1">
    <source>
        <dbReference type="ARBA" id="ARBA00004873"/>
    </source>
</evidence>
<dbReference type="EC" id="4.1.3.27" evidence="3"/>
<dbReference type="AlphaFoldDB" id="Q979V7"/>
<evidence type="ECO:0000256" key="2">
    <source>
        <dbReference type="ARBA" id="ARBA00009562"/>
    </source>
</evidence>
<dbReference type="eggNOG" id="arCOG02014">
    <property type="taxonomic scope" value="Archaea"/>
</dbReference>
<comment type="catalytic activity">
    <reaction evidence="6">
        <text>chorismate + L-glutamine = anthranilate + pyruvate + L-glutamate + H(+)</text>
        <dbReference type="Rhea" id="RHEA:21732"/>
        <dbReference type="ChEBI" id="CHEBI:15361"/>
        <dbReference type="ChEBI" id="CHEBI:15378"/>
        <dbReference type="ChEBI" id="CHEBI:16567"/>
        <dbReference type="ChEBI" id="CHEBI:29748"/>
        <dbReference type="ChEBI" id="CHEBI:29985"/>
        <dbReference type="ChEBI" id="CHEBI:58359"/>
        <dbReference type="EC" id="4.1.3.27"/>
    </reaction>
</comment>
<keyword evidence="4" id="KW-0028">Amino-acid biosynthesis</keyword>
<dbReference type="InterPro" id="IPR005801">
    <property type="entry name" value="ADC_synthase"/>
</dbReference>
<dbReference type="Gene3D" id="3.60.120.10">
    <property type="entry name" value="Anthranilate synthase"/>
    <property type="match status" value="1"/>
</dbReference>
<dbReference type="SUPFAM" id="SSF56322">
    <property type="entry name" value="ADC synthase"/>
    <property type="match status" value="1"/>
</dbReference>
<dbReference type="InterPro" id="IPR015890">
    <property type="entry name" value="Chorismate_C"/>
</dbReference>
<proteinExistence type="inferred from homology"/>
<comment type="similarity">
    <text evidence="2">Belongs to the anthranilate synthase component I family.</text>
</comment>
<dbReference type="PANTHER" id="PTHR11236">
    <property type="entry name" value="AMINOBENZOATE/ANTHRANILATE SYNTHASE"/>
    <property type="match status" value="1"/>
</dbReference>
<evidence type="ECO:0000256" key="6">
    <source>
        <dbReference type="ARBA" id="ARBA00047683"/>
    </source>
</evidence>
<name>Q979V7_THEVO</name>
<dbReference type="GO" id="GO:0000162">
    <property type="term" value="P:L-tryptophan biosynthetic process"/>
    <property type="evidence" value="ECO:0007669"/>
    <property type="project" value="UniProtKB-UniPathway"/>
</dbReference>
<dbReference type="PhylomeDB" id="Q979V7"/>
<dbReference type="Proteomes" id="UP000001017">
    <property type="component" value="Chromosome"/>
</dbReference>
<evidence type="ECO:0000256" key="5">
    <source>
        <dbReference type="ARBA" id="ARBA00023141"/>
    </source>
</evidence>
<dbReference type="NCBIfam" id="NF005009">
    <property type="entry name" value="PRK06404.1"/>
    <property type="match status" value="1"/>
</dbReference>
<dbReference type="RefSeq" id="WP_010917282.1">
    <property type="nucleotide sequence ID" value="NC_002689.2"/>
</dbReference>
<keyword evidence="4" id="KW-0822">Tryptophan biosynthesis</keyword>
<gene>
    <name evidence="8" type="ORF">TVG1079200</name>
</gene>
<keyword evidence="9" id="KW-1185">Reference proteome</keyword>
<dbReference type="EMBL" id="BA000011">
    <property type="protein sequence ID" value="BAB60195.1"/>
    <property type="molecule type" value="Genomic_DNA"/>
</dbReference>
<evidence type="ECO:0000259" key="7">
    <source>
        <dbReference type="Pfam" id="PF00425"/>
    </source>
</evidence>
<evidence type="ECO:0000256" key="3">
    <source>
        <dbReference type="ARBA" id="ARBA00012266"/>
    </source>
</evidence>
<dbReference type="GO" id="GO:0004049">
    <property type="term" value="F:anthranilate synthase activity"/>
    <property type="evidence" value="ECO:0007669"/>
    <property type="project" value="UniProtKB-EC"/>
</dbReference>
<organism evidence="8 9">
    <name type="scientific">Thermoplasma volcanium (strain ATCC 51530 / DSM 4299 / JCM 9571 / NBRC 15438 / GSS1)</name>
    <dbReference type="NCBI Taxonomy" id="273116"/>
    <lineage>
        <taxon>Archaea</taxon>
        <taxon>Methanobacteriati</taxon>
        <taxon>Thermoplasmatota</taxon>
        <taxon>Thermoplasmata</taxon>
        <taxon>Thermoplasmatales</taxon>
        <taxon>Thermoplasmataceae</taxon>
        <taxon>Thermoplasma</taxon>
    </lineage>
</organism>
<evidence type="ECO:0000313" key="8">
    <source>
        <dbReference type="EMBL" id="BAB60195.1"/>
    </source>
</evidence>
<feature type="domain" description="Chorismate-utilising enzyme C-terminal" evidence="7">
    <location>
        <begin position="108"/>
        <end position="346"/>
    </location>
</feature>
<dbReference type="STRING" id="273116.gene:9381847"/>
<evidence type="ECO:0000256" key="4">
    <source>
        <dbReference type="ARBA" id="ARBA00022822"/>
    </source>
</evidence>